<dbReference type="GO" id="GO:0004519">
    <property type="term" value="F:endonuclease activity"/>
    <property type="evidence" value="ECO:0007669"/>
    <property type="project" value="InterPro"/>
</dbReference>
<dbReference type="AlphaFoldDB" id="A0A0R3MQK2"/>
<evidence type="ECO:0000313" key="3">
    <source>
        <dbReference type="Proteomes" id="UP000052023"/>
    </source>
</evidence>
<dbReference type="PANTHER" id="PTHR33877">
    <property type="entry name" value="SLL1193 PROTEIN"/>
    <property type="match status" value="1"/>
</dbReference>
<gene>
    <name evidence="2" type="ORF">CQ13_29000</name>
</gene>
<dbReference type="Pfam" id="PF01844">
    <property type="entry name" value="HNH"/>
    <property type="match status" value="1"/>
</dbReference>
<dbReference type="OrthoDB" id="5292295at2"/>
<dbReference type="Proteomes" id="UP000052023">
    <property type="component" value="Unassembled WGS sequence"/>
</dbReference>
<protein>
    <recommendedName>
        <fullName evidence="1">HNH domain-containing protein</fullName>
    </recommendedName>
</protein>
<evidence type="ECO:0000313" key="2">
    <source>
        <dbReference type="EMBL" id="KRR22472.1"/>
    </source>
</evidence>
<proteinExistence type="predicted"/>
<dbReference type="GO" id="GO:0008270">
    <property type="term" value="F:zinc ion binding"/>
    <property type="evidence" value="ECO:0007669"/>
    <property type="project" value="InterPro"/>
</dbReference>
<dbReference type="InterPro" id="IPR003615">
    <property type="entry name" value="HNH_nuc"/>
</dbReference>
<dbReference type="InterPro" id="IPR002711">
    <property type="entry name" value="HNH"/>
</dbReference>
<accession>A0A0R3MQK2</accession>
<name>A0A0R3MQK2_9BRAD</name>
<comment type="caution">
    <text evidence="2">The sequence shown here is derived from an EMBL/GenBank/DDBJ whole genome shotgun (WGS) entry which is preliminary data.</text>
</comment>
<dbReference type="GO" id="GO:0003676">
    <property type="term" value="F:nucleic acid binding"/>
    <property type="evidence" value="ECO:0007669"/>
    <property type="project" value="InterPro"/>
</dbReference>
<keyword evidence="3" id="KW-1185">Reference proteome</keyword>
<feature type="domain" description="HNH" evidence="1">
    <location>
        <begin position="17"/>
        <end position="67"/>
    </location>
</feature>
<dbReference type="InterPro" id="IPR052892">
    <property type="entry name" value="NA-targeting_endonuclease"/>
</dbReference>
<dbReference type="RefSeq" id="WP_057845207.1">
    <property type="nucleotide sequence ID" value="NZ_LLYA01000164.1"/>
</dbReference>
<organism evidence="2 3">
    <name type="scientific">Bradyrhizobium retamae</name>
    <dbReference type="NCBI Taxonomy" id="1300035"/>
    <lineage>
        <taxon>Bacteria</taxon>
        <taxon>Pseudomonadati</taxon>
        <taxon>Pseudomonadota</taxon>
        <taxon>Alphaproteobacteria</taxon>
        <taxon>Hyphomicrobiales</taxon>
        <taxon>Nitrobacteraceae</taxon>
        <taxon>Bradyrhizobium</taxon>
    </lineage>
</organism>
<dbReference type="Gene3D" id="1.10.30.50">
    <property type="match status" value="1"/>
</dbReference>
<evidence type="ECO:0000259" key="1">
    <source>
        <dbReference type="Pfam" id="PF01844"/>
    </source>
</evidence>
<dbReference type="PANTHER" id="PTHR33877:SF1">
    <property type="entry name" value="TYPE IV METHYL-DIRECTED RESTRICTION ENZYME ECOKMCRA"/>
    <property type="match status" value="1"/>
</dbReference>
<dbReference type="EMBL" id="LLYA01000164">
    <property type="protein sequence ID" value="KRR22472.1"/>
    <property type="molecule type" value="Genomic_DNA"/>
</dbReference>
<sequence>MADVIYKRCYFDWGGRCAYCDVALARQKTGGKVKASIDHFIPLSKGGQNGRSNRVLSCYPCNLAKGDTNPRETNQWRHVEQRLAEIAASPLISHAKLKQLIPELVKQVAVEA</sequence>
<dbReference type="CDD" id="cd00085">
    <property type="entry name" value="HNHc"/>
    <property type="match status" value="1"/>
</dbReference>
<reference evidence="2 3" key="1">
    <citation type="submission" date="2014-03" db="EMBL/GenBank/DDBJ databases">
        <title>Bradyrhizobium valentinum sp. nov., isolated from effective nodules of Lupinus mariae-josephae, a lupine endemic of basic-lime soils in Eastern Spain.</title>
        <authorList>
            <person name="Duran D."/>
            <person name="Rey L."/>
            <person name="Navarro A."/>
            <person name="Busquets A."/>
            <person name="Imperial J."/>
            <person name="Ruiz-Argueso T."/>
        </authorList>
    </citation>
    <scope>NUCLEOTIDE SEQUENCE [LARGE SCALE GENOMIC DNA]</scope>
    <source>
        <strain evidence="2 3">Ro19</strain>
    </source>
</reference>